<name>A0A0G0JTB0_9BACT</name>
<feature type="binding site" evidence="5">
    <location>
        <position position="26"/>
    </location>
    <ligand>
        <name>Mn(2+)</name>
        <dbReference type="ChEBI" id="CHEBI:29035"/>
    </ligand>
</feature>
<proteinExistence type="inferred from homology"/>
<reference evidence="9 10" key="1">
    <citation type="journal article" date="2015" name="Nature">
        <title>rRNA introns, odd ribosomes, and small enigmatic genomes across a large radiation of phyla.</title>
        <authorList>
            <person name="Brown C.T."/>
            <person name="Hug L.A."/>
            <person name="Thomas B.C."/>
            <person name="Sharon I."/>
            <person name="Castelle C.J."/>
            <person name="Singh A."/>
            <person name="Wilkins M.J."/>
            <person name="Williams K.H."/>
            <person name="Banfield J.F."/>
        </authorList>
    </citation>
    <scope>NUCLEOTIDE SEQUENCE [LARGE SCALE GENOMIC DNA]</scope>
</reference>
<dbReference type="SUPFAM" id="SSF46609">
    <property type="entry name" value="Fe,Mn superoxide dismutase (SOD), N-terminal domain"/>
    <property type="match status" value="1"/>
</dbReference>
<comment type="function">
    <text evidence="6">Destroys radicals which are normally produced within the cells and which are toxic to biological systems.</text>
</comment>
<evidence type="ECO:0000256" key="4">
    <source>
        <dbReference type="ARBA" id="ARBA00023002"/>
    </source>
</evidence>
<dbReference type="Pfam" id="PF02777">
    <property type="entry name" value="Sod_Fe_C"/>
    <property type="match status" value="1"/>
</dbReference>
<organism evidence="9 10">
    <name type="scientific">Candidatus Magasanikbacteria bacterium GW2011_GWA2_37_8</name>
    <dbReference type="NCBI Taxonomy" id="1619036"/>
    <lineage>
        <taxon>Bacteria</taxon>
        <taxon>Candidatus Magasanikiibacteriota</taxon>
    </lineage>
</organism>
<dbReference type="AlphaFoldDB" id="A0A0G0JTB0"/>
<protein>
    <recommendedName>
        <fullName evidence="2 6">Superoxide dismutase</fullName>
        <ecNumber evidence="2 6">1.15.1.1</ecNumber>
    </recommendedName>
</protein>
<dbReference type="PANTHER" id="PTHR43595">
    <property type="entry name" value="37S RIBOSOMAL PROTEIN S26, MITOCHONDRIAL"/>
    <property type="match status" value="1"/>
</dbReference>
<evidence type="ECO:0000256" key="1">
    <source>
        <dbReference type="ARBA" id="ARBA00008714"/>
    </source>
</evidence>
<evidence type="ECO:0000259" key="8">
    <source>
        <dbReference type="Pfam" id="PF02777"/>
    </source>
</evidence>
<dbReference type="InterPro" id="IPR036314">
    <property type="entry name" value="SOD_C_sf"/>
</dbReference>
<dbReference type="InterPro" id="IPR019833">
    <property type="entry name" value="Mn/Fe_SOD_BS"/>
</dbReference>
<evidence type="ECO:0000256" key="3">
    <source>
        <dbReference type="ARBA" id="ARBA00022723"/>
    </source>
</evidence>
<dbReference type="GO" id="GO:0005737">
    <property type="term" value="C:cytoplasm"/>
    <property type="evidence" value="ECO:0007669"/>
    <property type="project" value="TreeGrafter"/>
</dbReference>
<dbReference type="PROSITE" id="PS00088">
    <property type="entry name" value="SOD_MN"/>
    <property type="match status" value="1"/>
</dbReference>
<accession>A0A0G0JTB0</accession>
<dbReference type="EMBL" id="LBTN01000023">
    <property type="protein sequence ID" value="KKQ40179.1"/>
    <property type="molecule type" value="Genomic_DNA"/>
</dbReference>
<dbReference type="PIRSF" id="PIRSF000349">
    <property type="entry name" value="SODismutase"/>
    <property type="match status" value="1"/>
</dbReference>
<dbReference type="Proteomes" id="UP000034333">
    <property type="component" value="Unassembled WGS sequence"/>
</dbReference>
<dbReference type="InterPro" id="IPR019832">
    <property type="entry name" value="Mn/Fe_SOD_C"/>
</dbReference>
<dbReference type="GO" id="GO:0046872">
    <property type="term" value="F:metal ion binding"/>
    <property type="evidence" value="ECO:0007669"/>
    <property type="project" value="UniProtKB-KW"/>
</dbReference>
<evidence type="ECO:0000256" key="5">
    <source>
        <dbReference type="PIRSR" id="PIRSR000349-1"/>
    </source>
</evidence>
<evidence type="ECO:0000256" key="2">
    <source>
        <dbReference type="ARBA" id="ARBA00012682"/>
    </source>
</evidence>
<feature type="binding site" evidence="5">
    <location>
        <position position="83"/>
    </location>
    <ligand>
        <name>Mn(2+)</name>
        <dbReference type="ChEBI" id="CHEBI:29035"/>
    </ligand>
</feature>
<dbReference type="InterPro" id="IPR036324">
    <property type="entry name" value="Mn/Fe_SOD_N_sf"/>
</dbReference>
<keyword evidence="3 5" id="KW-0479">Metal-binding</keyword>
<dbReference type="PRINTS" id="PR01703">
    <property type="entry name" value="MNSODISMTASE"/>
</dbReference>
<dbReference type="EC" id="1.15.1.1" evidence="2 6"/>
<dbReference type="GO" id="GO:0004784">
    <property type="term" value="F:superoxide dismutase activity"/>
    <property type="evidence" value="ECO:0007669"/>
    <property type="project" value="UniProtKB-EC"/>
</dbReference>
<evidence type="ECO:0000259" key="7">
    <source>
        <dbReference type="Pfam" id="PF00081"/>
    </source>
</evidence>
<feature type="binding site" evidence="5">
    <location>
        <position position="164"/>
    </location>
    <ligand>
        <name>Mn(2+)</name>
        <dbReference type="ChEBI" id="CHEBI:29035"/>
    </ligand>
</feature>
<feature type="domain" description="Manganese/iron superoxide dismutase C-terminal" evidence="8">
    <location>
        <begin position="99"/>
        <end position="189"/>
    </location>
</feature>
<dbReference type="Pfam" id="PF00081">
    <property type="entry name" value="Sod_Fe_N"/>
    <property type="match status" value="1"/>
</dbReference>
<comment type="catalytic activity">
    <reaction evidence="6">
        <text>2 superoxide + 2 H(+) = H2O2 + O2</text>
        <dbReference type="Rhea" id="RHEA:20696"/>
        <dbReference type="ChEBI" id="CHEBI:15378"/>
        <dbReference type="ChEBI" id="CHEBI:15379"/>
        <dbReference type="ChEBI" id="CHEBI:16240"/>
        <dbReference type="ChEBI" id="CHEBI:18421"/>
        <dbReference type="EC" id="1.15.1.1"/>
    </reaction>
</comment>
<gene>
    <name evidence="9" type="ORF">US58_C0023G0013</name>
</gene>
<evidence type="ECO:0000313" key="10">
    <source>
        <dbReference type="Proteomes" id="UP000034333"/>
    </source>
</evidence>
<dbReference type="Gene3D" id="1.10.287.990">
    <property type="entry name" value="Fe,Mn superoxide dismutase (SOD) domain"/>
    <property type="match status" value="1"/>
</dbReference>
<keyword evidence="4 6" id="KW-0560">Oxidoreductase</keyword>
<comment type="caution">
    <text evidence="9">The sequence shown here is derived from an EMBL/GenBank/DDBJ whole genome shotgun (WGS) entry which is preliminary data.</text>
</comment>
<dbReference type="InterPro" id="IPR001189">
    <property type="entry name" value="Mn/Fe_SOD"/>
</dbReference>
<dbReference type="PATRIC" id="fig|1619036.3.peg.629"/>
<feature type="binding site" evidence="5">
    <location>
        <position position="168"/>
    </location>
    <ligand>
        <name>Mn(2+)</name>
        <dbReference type="ChEBI" id="CHEBI:29035"/>
    </ligand>
</feature>
<dbReference type="STRING" id="1619036.US58_C0023G0013"/>
<dbReference type="PANTHER" id="PTHR43595:SF2">
    <property type="entry name" value="SMALL RIBOSOMAL SUBUNIT PROTEIN MS42"/>
    <property type="match status" value="1"/>
</dbReference>
<comment type="similarity">
    <text evidence="1 6">Belongs to the iron/manganese superoxide dismutase family.</text>
</comment>
<dbReference type="Gene3D" id="3.55.40.20">
    <property type="entry name" value="Iron/manganese superoxide dismutase, C-terminal domain"/>
    <property type="match status" value="1"/>
</dbReference>
<evidence type="ECO:0000313" key="9">
    <source>
        <dbReference type="EMBL" id="KKQ40179.1"/>
    </source>
</evidence>
<dbReference type="SUPFAM" id="SSF54719">
    <property type="entry name" value="Fe,Mn superoxide dismutase (SOD), C-terminal domain"/>
    <property type="match status" value="1"/>
</dbReference>
<dbReference type="InterPro" id="IPR019831">
    <property type="entry name" value="Mn/Fe_SOD_N"/>
</dbReference>
<feature type="domain" description="Manganese/iron superoxide dismutase N-terminal" evidence="7">
    <location>
        <begin position="2"/>
        <end position="90"/>
    </location>
</feature>
<evidence type="ECO:0000256" key="6">
    <source>
        <dbReference type="RuleBase" id="RU000414"/>
    </source>
</evidence>
<sequence>MFELPKLNFAYDALEPYMDAATVEIHYAKHHQTYVNNLNAVIEKYPDLAGQSLEELLKNLNTLPVSEEDRKKIRNQGGGVLNHNFFWSLLGQTKQIDTALVAEIETNFETVEKFKELFTKTAVGHFGSGWVWLVRDENSKLQVYSLPNQDSPHTMGHTPLLTLDVWEHAYYLKYQNRRAEFVDNWWNILRVL</sequence>